<dbReference type="InterPro" id="IPR035892">
    <property type="entry name" value="C2_domain_sf"/>
</dbReference>
<dbReference type="OrthoDB" id="270970at2759"/>
<dbReference type="InterPro" id="IPR000008">
    <property type="entry name" value="C2_dom"/>
</dbReference>
<dbReference type="Proteomes" id="UP001165065">
    <property type="component" value="Unassembled WGS sequence"/>
</dbReference>
<proteinExistence type="predicted"/>
<dbReference type="AlphaFoldDB" id="A0A9W7FXY7"/>
<sequence>MICVYGCVGLRSRTGRNNVLKGSTDVGGGEDEVKLISSVGLDEDKGRKKSSGFLGPTSYVTVSWGDQTQGFGGVWETDPVRYNSNPIWTGIGGGEIVLHRESAGVDGGPIYVSVYDDAGLVDTIQLKVETGLGRVVHPLGDCGGLGCVAVEVKVPSGQEMEDGRRTRQWKLDHCSRTTQVLRRVERETVQILKTMVQTASPVPNDRWSKRKGEREFKIKPWLTDKQIEGREENTWWTKTELKDSIYKPTSTLFPTSSSATMEACSAVLKFEVLHCVNLPNADGGAVGTMLGKKTDAFVAVICDDNFAKTSVINNCLSPVWPPFTKRGFLFPVNSTSRLVHVGVFDSDEGDVTGGLSNDFIAKTTVDLSRLSAGVEYTTEHKLLSSTTFTTASRIAKSDKGTITLRYSLTYSPNSGPRSCMLHDLLSMISRGYPVPHVCLHSDSESDQDMVRSTVHGKYRGSQYSLKTLYAMADEAEELKVLLFLCYKTFNHVVFWASIPHSSLCLIAFYMAASNFDYIPALVSMLLFAMLMASNLTRQAAKTGWRRPRTFTECLAVIILNRDDFFPTPPISPGDGRAAQEKQDEEWVREEGEFWGMVNEAVENYKRRYEEHDKMLESIGAADDGDDDGESITKNRFGVLDPVGLVLAPVQSALLPVFTAFRIVKNVVTCTDENMWFILTLALLLLSVVLALVPWSRLLSHVARALCLLILGPQNRIFKRQIKDYFAERLLYSNDPNRAVSSAAMRKKLRSVLDVRIVQEQEARARDFKILYHGNRITKHWKFNTERLRATPEIEGSGTAEIERELKRGKGERDLMAGNK</sequence>
<gene>
    <name evidence="3" type="ORF">TrCOL_g3181</name>
</gene>
<evidence type="ECO:0000313" key="3">
    <source>
        <dbReference type="EMBL" id="GMI23725.1"/>
    </source>
</evidence>
<dbReference type="Pfam" id="PF00168">
    <property type="entry name" value="C2"/>
    <property type="match status" value="1"/>
</dbReference>
<dbReference type="CDD" id="cd00030">
    <property type="entry name" value="C2"/>
    <property type="match status" value="1"/>
</dbReference>
<name>A0A9W7FXY7_9STRA</name>
<dbReference type="EMBL" id="BRYA01000573">
    <property type="protein sequence ID" value="GMI23725.1"/>
    <property type="molecule type" value="Genomic_DNA"/>
</dbReference>
<feature type="transmembrane region" description="Helical" evidence="1">
    <location>
        <begin position="675"/>
        <end position="694"/>
    </location>
</feature>
<dbReference type="PROSITE" id="PS50004">
    <property type="entry name" value="C2"/>
    <property type="match status" value="1"/>
</dbReference>
<reference evidence="4" key="1">
    <citation type="journal article" date="2023" name="Commun. Biol.">
        <title>Genome analysis of Parmales, the sister group of diatoms, reveals the evolutionary specialization of diatoms from phago-mixotrophs to photoautotrophs.</title>
        <authorList>
            <person name="Ban H."/>
            <person name="Sato S."/>
            <person name="Yoshikawa S."/>
            <person name="Yamada K."/>
            <person name="Nakamura Y."/>
            <person name="Ichinomiya M."/>
            <person name="Sato N."/>
            <person name="Blanc-Mathieu R."/>
            <person name="Endo H."/>
            <person name="Kuwata A."/>
            <person name="Ogata H."/>
        </authorList>
    </citation>
    <scope>NUCLEOTIDE SEQUENCE [LARGE SCALE GENOMIC DNA]</scope>
</reference>
<organism evidence="3 4">
    <name type="scientific">Triparma columacea</name>
    <dbReference type="NCBI Taxonomy" id="722753"/>
    <lineage>
        <taxon>Eukaryota</taxon>
        <taxon>Sar</taxon>
        <taxon>Stramenopiles</taxon>
        <taxon>Ochrophyta</taxon>
        <taxon>Bolidophyceae</taxon>
        <taxon>Parmales</taxon>
        <taxon>Triparmaceae</taxon>
        <taxon>Triparma</taxon>
    </lineage>
</organism>
<keyword evidence="1" id="KW-0472">Membrane</keyword>
<comment type="caution">
    <text evidence="3">The sequence shown here is derived from an EMBL/GenBank/DDBJ whole genome shotgun (WGS) entry which is preliminary data.</text>
</comment>
<keyword evidence="1" id="KW-1133">Transmembrane helix</keyword>
<dbReference type="SMART" id="SM00239">
    <property type="entry name" value="C2"/>
    <property type="match status" value="2"/>
</dbReference>
<dbReference type="SUPFAM" id="SSF49562">
    <property type="entry name" value="C2 domain (Calcium/lipid-binding domain, CaLB)"/>
    <property type="match status" value="1"/>
</dbReference>
<accession>A0A9W7FXY7</accession>
<protein>
    <recommendedName>
        <fullName evidence="2">C2 domain-containing protein</fullName>
    </recommendedName>
</protein>
<keyword evidence="4" id="KW-1185">Reference proteome</keyword>
<feature type="transmembrane region" description="Helical" evidence="1">
    <location>
        <begin position="642"/>
        <end position="663"/>
    </location>
</feature>
<feature type="transmembrane region" description="Helical" evidence="1">
    <location>
        <begin position="517"/>
        <end position="536"/>
    </location>
</feature>
<keyword evidence="1" id="KW-0812">Transmembrane</keyword>
<evidence type="ECO:0000256" key="1">
    <source>
        <dbReference type="SAM" id="Phobius"/>
    </source>
</evidence>
<feature type="domain" description="C2" evidence="2">
    <location>
        <begin position="248"/>
        <end position="380"/>
    </location>
</feature>
<evidence type="ECO:0000259" key="2">
    <source>
        <dbReference type="PROSITE" id="PS50004"/>
    </source>
</evidence>
<dbReference type="Gene3D" id="2.60.40.150">
    <property type="entry name" value="C2 domain"/>
    <property type="match status" value="1"/>
</dbReference>
<evidence type="ECO:0000313" key="4">
    <source>
        <dbReference type="Proteomes" id="UP001165065"/>
    </source>
</evidence>